<keyword evidence="2" id="KW-1185">Reference proteome</keyword>
<reference evidence="1" key="1">
    <citation type="submission" date="2019-10" db="EMBL/GenBank/DDBJ databases">
        <authorList>
            <consortium name="DOE Joint Genome Institute"/>
            <person name="Kuo A."/>
            <person name="Miyauchi S."/>
            <person name="Kiss E."/>
            <person name="Drula E."/>
            <person name="Kohler A."/>
            <person name="Sanchez-Garcia M."/>
            <person name="Andreopoulos B."/>
            <person name="Barry K.W."/>
            <person name="Bonito G."/>
            <person name="Buee M."/>
            <person name="Carver A."/>
            <person name="Chen C."/>
            <person name="Cichocki N."/>
            <person name="Clum A."/>
            <person name="Culley D."/>
            <person name="Crous P.W."/>
            <person name="Fauchery L."/>
            <person name="Girlanda M."/>
            <person name="Hayes R."/>
            <person name="Keri Z."/>
            <person name="LaButti K."/>
            <person name="Lipzen A."/>
            <person name="Lombard V."/>
            <person name="Magnuson J."/>
            <person name="Maillard F."/>
            <person name="Morin E."/>
            <person name="Murat C."/>
            <person name="Nolan M."/>
            <person name="Ohm R."/>
            <person name="Pangilinan J."/>
            <person name="Pereira M."/>
            <person name="Perotto S."/>
            <person name="Peter M."/>
            <person name="Riley R."/>
            <person name="Sitrit Y."/>
            <person name="Stielow B."/>
            <person name="Szollosi G."/>
            <person name="Zifcakova L."/>
            <person name="Stursova M."/>
            <person name="Spatafora J.W."/>
            <person name="Tedersoo L."/>
            <person name="Vaario L.-M."/>
            <person name="Yamada A."/>
            <person name="Yan M."/>
            <person name="Wang P."/>
            <person name="Xu J."/>
            <person name="Bruns T."/>
            <person name="Baldrian P."/>
            <person name="Vilgalys R."/>
            <person name="Henrissat B."/>
            <person name="Grigoriev I.V."/>
            <person name="Hibbett D."/>
            <person name="Nagy L.G."/>
            <person name="Martin F.M."/>
        </authorList>
    </citation>
    <scope>NUCLEOTIDE SEQUENCE</scope>
    <source>
        <strain evidence="1">BED1</strain>
    </source>
</reference>
<evidence type="ECO:0000313" key="1">
    <source>
        <dbReference type="EMBL" id="KAF8439369.1"/>
    </source>
</evidence>
<comment type="caution">
    <text evidence="1">The sequence shown here is derived from an EMBL/GenBank/DDBJ whole genome shotgun (WGS) entry which is preliminary data.</text>
</comment>
<protein>
    <submittedName>
        <fullName evidence="1">Uncharacterized protein</fullName>
    </submittedName>
</protein>
<dbReference type="AlphaFoldDB" id="A0AAD4BU20"/>
<dbReference type="Proteomes" id="UP001194468">
    <property type="component" value="Unassembled WGS sequence"/>
</dbReference>
<name>A0AAD4BU20_BOLED</name>
<gene>
    <name evidence="1" type="ORF">L210DRAFT_2213721</name>
</gene>
<dbReference type="EMBL" id="WHUW01000014">
    <property type="protein sequence ID" value="KAF8439369.1"/>
    <property type="molecule type" value="Genomic_DNA"/>
</dbReference>
<sequence length="210" mass="23069">MCCTPRQVGYINSRRTAYEGDACHVWSSDIDLRAGDAQKEMKSSSCMCRRRHIETVTTLFVWNAPPTLSPHAILSPPTAPGKRNGIYNSGGLARRDCASIGDSTASSSNLERKGSHSLLMSLEVRWLGEFISPIINDSERQQRSTFPQKSLSMTVPYFLLCIVILYRVPQLLLAADRPSVYAVSKKKSGCIQSFDVFSAPSAPQGLMPGP</sequence>
<accession>A0AAD4BU20</accession>
<organism evidence="1 2">
    <name type="scientific">Boletus edulis BED1</name>
    <dbReference type="NCBI Taxonomy" id="1328754"/>
    <lineage>
        <taxon>Eukaryota</taxon>
        <taxon>Fungi</taxon>
        <taxon>Dikarya</taxon>
        <taxon>Basidiomycota</taxon>
        <taxon>Agaricomycotina</taxon>
        <taxon>Agaricomycetes</taxon>
        <taxon>Agaricomycetidae</taxon>
        <taxon>Boletales</taxon>
        <taxon>Boletineae</taxon>
        <taxon>Boletaceae</taxon>
        <taxon>Boletoideae</taxon>
        <taxon>Boletus</taxon>
    </lineage>
</organism>
<proteinExistence type="predicted"/>
<reference evidence="1" key="2">
    <citation type="journal article" date="2020" name="Nat. Commun.">
        <title>Large-scale genome sequencing of mycorrhizal fungi provides insights into the early evolution of symbiotic traits.</title>
        <authorList>
            <person name="Miyauchi S."/>
            <person name="Kiss E."/>
            <person name="Kuo A."/>
            <person name="Drula E."/>
            <person name="Kohler A."/>
            <person name="Sanchez-Garcia M."/>
            <person name="Morin E."/>
            <person name="Andreopoulos B."/>
            <person name="Barry K.W."/>
            <person name="Bonito G."/>
            <person name="Buee M."/>
            <person name="Carver A."/>
            <person name="Chen C."/>
            <person name="Cichocki N."/>
            <person name="Clum A."/>
            <person name="Culley D."/>
            <person name="Crous P.W."/>
            <person name="Fauchery L."/>
            <person name="Girlanda M."/>
            <person name="Hayes R.D."/>
            <person name="Keri Z."/>
            <person name="LaButti K."/>
            <person name="Lipzen A."/>
            <person name="Lombard V."/>
            <person name="Magnuson J."/>
            <person name="Maillard F."/>
            <person name="Murat C."/>
            <person name="Nolan M."/>
            <person name="Ohm R.A."/>
            <person name="Pangilinan J."/>
            <person name="Pereira M.F."/>
            <person name="Perotto S."/>
            <person name="Peter M."/>
            <person name="Pfister S."/>
            <person name="Riley R."/>
            <person name="Sitrit Y."/>
            <person name="Stielow J.B."/>
            <person name="Szollosi G."/>
            <person name="Zifcakova L."/>
            <person name="Stursova M."/>
            <person name="Spatafora J.W."/>
            <person name="Tedersoo L."/>
            <person name="Vaario L.M."/>
            <person name="Yamada A."/>
            <person name="Yan M."/>
            <person name="Wang P."/>
            <person name="Xu J."/>
            <person name="Bruns T."/>
            <person name="Baldrian P."/>
            <person name="Vilgalys R."/>
            <person name="Dunand C."/>
            <person name="Henrissat B."/>
            <person name="Grigoriev I.V."/>
            <person name="Hibbett D."/>
            <person name="Nagy L.G."/>
            <person name="Martin F.M."/>
        </authorList>
    </citation>
    <scope>NUCLEOTIDE SEQUENCE</scope>
    <source>
        <strain evidence="1">BED1</strain>
    </source>
</reference>
<evidence type="ECO:0000313" key="2">
    <source>
        <dbReference type="Proteomes" id="UP001194468"/>
    </source>
</evidence>